<keyword evidence="6" id="KW-1185">Reference proteome</keyword>
<comment type="caution">
    <text evidence="5">The sequence shown here is derived from an EMBL/GenBank/DDBJ whole genome shotgun (WGS) entry which is preliminary data.</text>
</comment>
<dbReference type="EMBL" id="PZKF01000006">
    <property type="protein sequence ID" value="PTE18529.1"/>
    <property type="molecule type" value="Genomic_DNA"/>
</dbReference>
<sequence>MMDLLARKVGRVGHITFNRPAALNALSHPMSLTLESALDDWREDEEVQLILIDAEGPRAFCAGGDIAAVYHAGKAGDYSVGRDFWRDEYRMNAKIAEYPKPVVALMQGFVMGGGVGVGGHASHRVVGETTQIAMPESGIGLIPDVGGSLVLGRAPGHVGEYLGVTGARIGAADAIYAGFADAFVPEADWPALKGRLIETADPAQINRTPAPDARLPGLQAEIDAAFSAPTLAEIVARLTASGTAFAADCLKAIARNSPLSMAATIDLVRGARKLASIRDALDHEFRFTWRACETGDFLEGVRAQIIDKDRQPRWRHAGIEALDAAEVARMLEPLGREAAIWE</sequence>
<evidence type="ECO:0000313" key="5">
    <source>
        <dbReference type="EMBL" id="PTE18529.1"/>
    </source>
</evidence>
<accession>A0A2T4JKU4</accession>
<dbReference type="GO" id="GO:0006574">
    <property type="term" value="P:L-valine catabolic process"/>
    <property type="evidence" value="ECO:0007669"/>
    <property type="project" value="TreeGrafter"/>
</dbReference>
<dbReference type="NCBIfam" id="NF004127">
    <property type="entry name" value="PRK05617.1"/>
    <property type="match status" value="1"/>
</dbReference>
<dbReference type="Proteomes" id="UP000241899">
    <property type="component" value="Unassembled WGS sequence"/>
</dbReference>
<keyword evidence="3" id="KW-0378">Hydrolase</keyword>
<dbReference type="InterPro" id="IPR032259">
    <property type="entry name" value="HIBYL-CoA-H"/>
</dbReference>
<proteinExistence type="predicted"/>
<dbReference type="InterPro" id="IPR029045">
    <property type="entry name" value="ClpP/crotonase-like_dom_sf"/>
</dbReference>
<gene>
    <name evidence="5" type="ORF">C5F46_03940</name>
</gene>
<feature type="domain" description="Enoyl-CoA hydratase/isomerase" evidence="4">
    <location>
        <begin position="12"/>
        <end position="330"/>
    </location>
</feature>
<dbReference type="InterPro" id="IPR045004">
    <property type="entry name" value="ECH_dom"/>
</dbReference>
<evidence type="ECO:0000256" key="3">
    <source>
        <dbReference type="ARBA" id="ARBA00022801"/>
    </source>
</evidence>
<dbReference type="RefSeq" id="WP_107324060.1">
    <property type="nucleotide sequence ID" value="NZ_NHSP01000084.1"/>
</dbReference>
<dbReference type="Gene3D" id="3.90.226.10">
    <property type="entry name" value="2-enoyl-CoA Hydratase, Chain A, domain 1"/>
    <property type="match status" value="1"/>
</dbReference>
<dbReference type="AlphaFoldDB" id="A0A2T4JKU4"/>
<reference evidence="5 6" key="1">
    <citation type="submission" date="2018-03" db="EMBL/GenBank/DDBJ databases">
        <title>Rhodobacter veldkampii.</title>
        <authorList>
            <person name="Meyer T.E."/>
            <person name="Miller S."/>
            <person name="Lodha T."/>
            <person name="Gandham S."/>
            <person name="Chintalapati S."/>
            <person name="Chintalapati V.R."/>
        </authorList>
    </citation>
    <scope>NUCLEOTIDE SEQUENCE [LARGE SCALE GENOMIC DNA]</scope>
    <source>
        <strain evidence="5 6">DSM 11550</strain>
    </source>
</reference>
<evidence type="ECO:0000256" key="2">
    <source>
        <dbReference type="ARBA" id="ARBA00011915"/>
    </source>
</evidence>
<dbReference type="GO" id="GO:0003860">
    <property type="term" value="F:3-hydroxyisobutyryl-CoA hydrolase activity"/>
    <property type="evidence" value="ECO:0007669"/>
    <property type="project" value="UniProtKB-EC"/>
</dbReference>
<evidence type="ECO:0000259" key="4">
    <source>
        <dbReference type="Pfam" id="PF16113"/>
    </source>
</evidence>
<evidence type="ECO:0000256" key="1">
    <source>
        <dbReference type="ARBA" id="ARBA00001709"/>
    </source>
</evidence>
<name>A0A2T4JKU4_9RHOB</name>
<dbReference type="SUPFAM" id="SSF52096">
    <property type="entry name" value="ClpP/crotonase"/>
    <property type="match status" value="1"/>
</dbReference>
<dbReference type="EC" id="3.1.2.4" evidence="2"/>
<dbReference type="OrthoDB" id="9790967at2"/>
<dbReference type="CDD" id="cd06558">
    <property type="entry name" value="crotonase-like"/>
    <property type="match status" value="1"/>
</dbReference>
<dbReference type="PANTHER" id="PTHR43176">
    <property type="entry name" value="3-HYDROXYISOBUTYRYL-COA HYDROLASE-RELATED"/>
    <property type="match status" value="1"/>
</dbReference>
<evidence type="ECO:0000313" key="6">
    <source>
        <dbReference type="Proteomes" id="UP000241899"/>
    </source>
</evidence>
<organism evidence="5 6">
    <name type="scientific">Phaeovulum veldkampii DSM 11550</name>
    <dbReference type="NCBI Taxonomy" id="1185920"/>
    <lineage>
        <taxon>Bacteria</taxon>
        <taxon>Pseudomonadati</taxon>
        <taxon>Pseudomonadota</taxon>
        <taxon>Alphaproteobacteria</taxon>
        <taxon>Rhodobacterales</taxon>
        <taxon>Paracoccaceae</taxon>
        <taxon>Phaeovulum</taxon>
    </lineage>
</organism>
<dbReference type="PANTHER" id="PTHR43176:SF3">
    <property type="entry name" value="3-HYDROXYISOBUTYRYL-COA HYDROLASE, MITOCHONDRIAL"/>
    <property type="match status" value="1"/>
</dbReference>
<protein>
    <recommendedName>
        <fullName evidence="2">3-hydroxyisobutyryl-CoA hydrolase</fullName>
        <ecNumber evidence="2">3.1.2.4</ecNumber>
    </recommendedName>
</protein>
<dbReference type="GO" id="GO:0005829">
    <property type="term" value="C:cytosol"/>
    <property type="evidence" value="ECO:0007669"/>
    <property type="project" value="TreeGrafter"/>
</dbReference>
<dbReference type="Pfam" id="PF16113">
    <property type="entry name" value="ECH_2"/>
    <property type="match status" value="1"/>
</dbReference>
<comment type="catalytic activity">
    <reaction evidence="1">
        <text>3-hydroxy-2-methylpropanoyl-CoA + H2O = 3-hydroxy-2-methylpropanoate + CoA + H(+)</text>
        <dbReference type="Rhea" id="RHEA:20888"/>
        <dbReference type="ChEBI" id="CHEBI:11805"/>
        <dbReference type="ChEBI" id="CHEBI:15377"/>
        <dbReference type="ChEBI" id="CHEBI:15378"/>
        <dbReference type="ChEBI" id="CHEBI:57287"/>
        <dbReference type="ChEBI" id="CHEBI:57340"/>
        <dbReference type="EC" id="3.1.2.4"/>
    </reaction>
</comment>